<reference evidence="1 2" key="2">
    <citation type="submission" date="2007-04" db="EMBL/GenBank/DDBJ databases">
        <title>Draft genome sequence of Ruminococcus obeum (ATCC 29174).</title>
        <authorList>
            <person name="Sudarsanam P."/>
            <person name="Ley R."/>
            <person name="Guruge J."/>
            <person name="Turnbaugh P.J."/>
            <person name="Mahowald M."/>
            <person name="Liep D."/>
            <person name="Gordon J."/>
        </authorList>
    </citation>
    <scope>NUCLEOTIDE SEQUENCE [LARGE SCALE GENOMIC DNA]</scope>
    <source>
        <strain evidence="1 2">ATCC 29174</strain>
    </source>
</reference>
<sequence>MIPRPEMLLTEVWLGTRKKYTAAAMIATATVSMTVSIKIFA</sequence>
<evidence type="ECO:0000313" key="2">
    <source>
        <dbReference type="Proteomes" id="UP000006002"/>
    </source>
</evidence>
<evidence type="ECO:0000313" key="1">
    <source>
        <dbReference type="EMBL" id="EDM87491.1"/>
    </source>
</evidence>
<comment type="caution">
    <text evidence="1">The sequence shown here is derived from an EMBL/GenBank/DDBJ whole genome shotgun (WGS) entry which is preliminary data.</text>
</comment>
<reference evidence="1 2" key="1">
    <citation type="submission" date="2007-03" db="EMBL/GenBank/DDBJ databases">
        <authorList>
            <person name="Fulton L."/>
            <person name="Clifton S."/>
            <person name="Fulton B."/>
            <person name="Xu J."/>
            <person name="Minx P."/>
            <person name="Pepin K.H."/>
            <person name="Johnson M."/>
            <person name="Thiruvilangam P."/>
            <person name="Bhonagiri V."/>
            <person name="Nash W.E."/>
            <person name="Mardis E.R."/>
            <person name="Wilson R.K."/>
        </authorList>
    </citation>
    <scope>NUCLEOTIDE SEQUENCE [LARGE SCALE GENOMIC DNA]</scope>
    <source>
        <strain evidence="1 2">ATCC 29174</strain>
    </source>
</reference>
<dbReference type="HOGENOM" id="CLU_3266496_0_0_9"/>
<dbReference type="EMBL" id="AAVO02000007">
    <property type="protein sequence ID" value="EDM87491.1"/>
    <property type="molecule type" value="Genomic_DNA"/>
</dbReference>
<name>A5ZSS9_9FIRM</name>
<gene>
    <name evidence="1" type="ORF">RUMOBE_02057</name>
</gene>
<accession>A5ZSS9</accession>
<organism evidence="1 2">
    <name type="scientific">Blautia obeum ATCC 29174</name>
    <dbReference type="NCBI Taxonomy" id="411459"/>
    <lineage>
        <taxon>Bacteria</taxon>
        <taxon>Bacillati</taxon>
        <taxon>Bacillota</taxon>
        <taxon>Clostridia</taxon>
        <taxon>Lachnospirales</taxon>
        <taxon>Lachnospiraceae</taxon>
        <taxon>Blautia</taxon>
    </lineage>
</organism>
<dbReference type="AlphaFoldDB" id="A5ZSS9"/>
<dbReference type="Proteomes" id="UP000006002">
    <property type="component" value="Unassembled WGS sequence"/>
</dbReference>
<proteinExistence type="predicted"/>
<protein>
    <submittedName>
        <fullName evidence="1">Uncharacterized protein</fullName>
    </submittedName>
</protein>